<accession>A0A212RCB2</accession>
<dbReference type="Proteomes" id="UP000198418">
    <property type="component" value="Unassembled WGS sequence"/>
</dbReference>
<dbReference type="RefSeq" id="WP_088520422.1">
    <property type="nucleotide sequence ID" value="NZ_FYDG01000003.1"/>
</dbReference>
<proteinExistence type="predicted"/>
<organism evidence="1 2">
    <name type="scientific">Rhodoblastus acidophilus</name>
    <name type="common">Rhodopseudomonas acidophila</name>
    <dbReference type="NCBI Taxonomy" id="1074"/>
    <lineage>
        <taxon>Bacteria</taxon>
        <taxon>Pseudomonadati</taxon>
        <taxon>Pseudomonadota</taxon>
        <taxon>Alphaproteobacteria</taxon>
        <taxon>Hyphomicrobiales</taxon>
        <taxon>Rhodoblastaceae</taxon>
        <taxon>Rhodoblastus</taxon>
    </lineage>
</organism>
<dbReference type="EMBL" id="FYDG01000003">
    <property type="protein sequence ID" value="SNB69915.1"/>
    <property type="molecule type" value="Genomic_DNA"/>
</dbReference>
<protein>
    <submittedName>
        <fullName evidence="1">Uncharacterized protein</fullName>
    </submittedName>
</protein>
<evidence type="ECO:0000313" key="1">
    <source>
        <dbReference type="EMBL" id="SNB69915.1"/>
    </source>
</evidence>
<gene>
    <name evidence="1" type="ORF">SAMN06265338_103312</name>
</gene>
<dbReference type="AlphaFoldDB" id="A0A212RCB2"/>
<name>A0A212RCB2_RHOAC</name>
<evidence type="ECO:0000313" key="2">
    <source>
        <dbReference type="Proteomes" id="UP000198418"/>
    </source>
</evidence>
<keyword evidence="2" id="KW-1185">Reference proteome</keyword>
<reference evidence="2" key="1">
    <citation type="submission" date="2017-06" db="EMBL/GenBank/DDBJ databases">
        <authorList>
            <person name="Varghese N."/>
            <person name="Submissions S."/>
        </authorList>
    </citation>
    <scope>NUCLEOTIDE SEQUENCE [LARGE SCALE GENOMIC DNA]</scope>
    <source>
        <strain evidence="2">DSM 137</strain>
    </source>
</reference>
<sequence>MPGRSVIVYLADYILDDLRMIPRACDLLDRISANADAYFQARKNLPPALAGAWEPLVRAAVEFCERLAARYNGVVIEQDFVGLDLRDVIFDEEEIATLKMFARDPACAAVAPEALDIVRQCRHIQVLLHAEDSRAAA</sequence>
<dbReference type="OrthoDB" id="8453276at2"/>